<proteinExistence type="predicted"/>
<dbReference type="EMBL" id="CP000094">
    <property type="protein sequence ID" value="ABA76439.1"/>
    <property type="molecule type" value="Genomic_DNA"/>
</dbReference>
<dbReference type="GO" id="GO:0016747">
    <property type="term" value="F:acyltransferase activity, transferring groups other than amino-acyl groups"/>
    <property type="evidence" value="ECO:0007669"/>
    <property type="project" value="InterPro"/>
</dbReference>
<evidence type="ECO:0000256" key="1">
    <source>
        <dbReference type="SAM" id="Phobius"/>
    </source>
</evidence>
<keyword evidence="3" id="KW-0012">Acyltransferase</keyword>
<feature type="transmembrane region" description="Helical" evidence="1">
    <location>
        <begin position="158"/>
        <end position="182"/>
    </location>
</feature>
<gene>
    <name evidence="3" type="ordered locus">Pfl01_4702</name>
</gene>
<feature type="transmembrane region" description="Helical" evidence="1">
    <location>
        <begin position="203"/>
        <end position="219"/>
    </location>
</feature>
<feature type="transmembrane region" description="Helical" evidence="1">
    <location>
        <begin position="129"/>
        <end position="152"/>
    </location>
</feature>
<evidence type="ECO:0000313" key="3">
    <source>
        <dbReference type="EMBL" id="ABA76439.1"/>
    </source>
</evidence>
<keyword evidence="1" id="KW-0472">Membrane</keyword>
<feature type="transmembrane region" description="Helical" evidence="1">
    <location>
        <begin position="99"/>
        <end position="117"/>
    </location>
</feature>
<feature type="transmembrane region" description="Helical" evidence="1">
    <location>
        <begin position="231"/>
        <end position="250"/>
    </location>
</feature>
<feature type="transmembrane region" description="Helical" evidence="1">
    <location>
        <begin position="30"/>
        <end position="52"/>
    </location>
</feature>
<dbReference type="PANTHER" id="PTHR23028">
    <property type="entry name" value="ACETYLTRANSFERASE"/>
    <property type="match status" value="1"/>
</dbReference>
<dbReference type="GO" id="GO:0016020">
    <property type="term" value="C:membrane"/>
    <property type="evidence" value="ECO:0007669"/>
    <property type="project" value="TreeGrafter"/>
</dbReference>
<feature type="transmembrane region" description="Helical" evidence="1">
    <location>
        <begin position="262"/>
        <end position="282"/>
    </location>
</feature>
<organism evidence="3 4">
    <name type="scientific">Pseudomonas fluorescens (strain Pf0-1)</name>
    <dbReference type="NCBI Taxonomy" id="205922"/>
    <lineage>
        <taxon>Bacteria</taxon>
        <taxon>Pseudomonadati</taxon>
        <taxon>Pseudomonadota</taxon>
        <taxon>Gammaproteobacteria</taxon>
        <taxon>Pseudomonadales</taxon>
        <taxon>Pseudomonadaceae</taxon>
        <taxon>Pseudomonas</taxon>
    </lineage>
</organism>
<evidence type="ECO:0000259" key="2">
    <source>
        <dbReference type="Pfam" id="PF01757"/>
    </source>
</evidence>
<dbReference type="HOGENOM" id="CLU_005679_3_0_6"/>
<keyword evidence="1 3" id="KW-0812">Transmembrane</keyword>
<feature type="transmembrane region" description="Helical" evidence="1">
    <location>
        <begin position="294"/>
        <end position="315"/>
    </location>
</feature>
<evidence type="ECO:0000313" key="4">
    <source>
        <dbReference type="Proteomes" id="UP000002704"/>
    </source>
</evidence>
<dbReference type="Proteomes" id="UP000002704">
    <property type="component" value="Chromosome"/>
</dbReference>
<dbReference type="AlphaFoldDB" id="Q3K715"/>
<dbReference type="GO" id="GO:0000271">
    <property type="term" value="P:polysaccharide biosynthetic process"/>
    <property type="evidence" value="ECO:0007669"/>
    <property type="project" value="TreeGrafter"/>
</dbReference>
<protein>
    <submittedName>
        <fullName evidence="3">Putative transmembrane acyltransferase 3 family member</fullName>
    </submittedName>
</protein>
<sequence>MVSLNHAPFVLINLAVVPKVFYFDPADSELLKFLGAIGVQVFFCITGLLFASKILSEKPVDWSDFFVKRVRRIVPAYFAAALLAIAIGFWFSWPIHQDIASMVAAIPALFGFGLLPLPTLNEFNFARLLGVSWSLAIEWRFYLVLPLVYIALRKSRNFTLLSIIIFAILDLILNGASAWVFFIPGALCSMFSTREFSKNLRRGALVLAIATISLMFYRFGDKGIFGLEQFLNVSVIFAALTIARPSLLTLRTLVAMGSVSYSFYLLHAMLLFLVFGAVHLYWVEISELSLARFAVLAGCTLAFASIVSTLSFVFIERRFMQAAPMKNRKMAKPQTA</sequence>
<keyword evidence="1" id="KW-1133">Transmembrane helix</keyword>
<feature type="transmembrane region" description="Helical" evidence="1">
    <location>
        <begin position="73"/>
        <end position="93"/>
    </location>
</feature>
<keyword evidence="3" id="KW-0808">Transferase</keyword>
<name>Q3K715_PSEPF</name>
<dbReference type="eggNOG" id="COG1835">
    <property type="taxonomic scope" value="Bacteria"/>
</dbReference>
<dbReference type="InterPro" id="IPR002656">
    <property type="entry name" value="Acyl_transf_3_dom"/>
</dbReference>
<accession>Q3K715</accession>
<dbReference type="PANTHER" id="PTHR23028:SF53">
    <property type="entry name" value="ACYL_TRANSF_3 DOMAIN-CONTAINING PROTEIN"/>
    <property type="match status" value="1"/>
</dbReference>
<feature type="domain" description="Acyltransferase 3" evidence="2">
    <location>
        <begin position="25"/>
        <end position="305"/>
    </location>
</feature>
<reference evidence="3 4" key="1">
    <citation type="journal article" date="2009" name="Genome Biol.">
        <title>Genomic and genetic analyses of diversity and plant interactions of Pseudomonas fluorescens.</title>
        <authorList>
            <person name="Silby M.W."/>
            <person name="Cerdeno-Tarraga A.M."/>
            <person name="Vernikos G.S."/>
            <person name="Giddens S.R."/>
            <person name="Jackson R.W."/>
            <person name="Preston G.M."/>
            <person name="Zhang X.X."/>
            <person name="Moon C.D."/>
            <person name="Gehrig S.M."/>
            <person name="Godfrey S.A."/>
            <person name="Knight C.G."/>
            <person name="Malone J.G."/>
            <person name="Robinson Z."/>
            <person name="Spiers A.J."/>
            <person name="Harris S."/>
            <person name="Challis G.L."/>
            <person name="Yaxley A.M."/>
            <person name="Harris D."/>
            <person name="Seeger K."/>
            <person name="Murphy L."/>
            <person name="Rutter S."/>
            <person name="Squares R."/>
            <person name="Quail M.A."/>
            <person name="Saunders E."/>
            <person name="Mavromatis K."/>
            <person name="Brettin T.S."/>
            <person name="Bentley S.D."/>
            <person name="Hothersall J."/>
            <person name="Stephens E."/>
            <person name="Thomas C.M."/>
            <person name="Parkhill J."/>
            <person name="Levy S.B."/>
            <person name="Rainey P.B."/>
            <person name="Thomson N.R."/>
        </authorList>
    </citation>
    <scope>NUCLEOTIDE SEQUENCE [LARGE SCALE GENOMIC DNA]</scope>
    <source>
        <strain evidence="3 4">Pf0-1</strain>
    </source>
</reference>
<dbReference type="InterPro" id="IPR050879">
    <property type="entry name" value="Acyltransferase_3"/>
</dbReference>
<dbReference type="Pfam" id="PF01757">
    <property type="entry name" value="Acyl_transf_3"/>
    <property type="match status" value="1"/>
</dbReference>
<dbReference type="KEGG" id="pfo:Pfl01_4702"/>